<comment type="caution">
    <text evidence="2">The sequence shown here is derived from an EMBL/GenBank/DDBJ whole genome shotgun (WGS) entry which is preliminary data.</text>
</comment>
<evidence type="ECO:0000313" key="3">
    <source>
        <dbReference type="Proteomes" id="UP000094819"/>
    </source>
</evidence>
<feature type="region of interest" description="Disordered" evidence="1">
    <location>
        <begin position="174"/>
        <end position="244"/>
    </location>
</feature>
<dbReference type="RefSeq" id="XP_019032984.1">
    <property type="nucleotide sequence ID" value="XM_019175252.1"/>
</dbReference>
<evidence type="ECO:0000256" key="1">
    <source>
        <dbReference type="SAM" id="MobiDB-lite"/>
    </source>
</evidence>
<proteinExistence type="predicted"/>
<feature type="compositionally biased region" description="Basic and acidic residues" evidence="1">
    <location>
        <begin position="182"/>
        <end position="195"/>
    </location>
</feature>
<dbReference type="Proteomes" id="UP000094819">
    <property type="component" value="Unassembled WGS sequence"/>
</dbReference>
<feature type="compositionally biased region" description="Low complexity" evidence="1">
    <location>
        <begin position="209"/>
        <end position="219"/>
    </location>
</feature>
<keyword evidence="3" id="KW-1185">Reference proteome</keyword>
<protein>
    <submittedName>
        <fullName evidence="2">Uncharacterized protein</fullName>
    </submittedName>
</protein>
<dbReference type="GeneID" id="30192332"/>
<sequence>MQGIGDASPHTPESVASWIRSFPLDPLEYEIDTTGKSTRKSASKTYRIWGDLDEKGIRVVHDQTLNGRISASLRSQQSSLSKGVTPFMEEDLRVARRSARRTTVEAEIHLRGVMRSNFFDCSTDAINSRLPSHLHGKWKPFSGEESDRLYWVFMRNGIAIAIIEVKMCTDLTTSGEGAVSQTDDRDHPPTEKVELCSRPQGDTAERGGAQSDASHSDQSQADKKEHSDSHHVPDNENELDEEISVHRPLKLERLLMACRQDGGLKLILASGTGKDGKVRPALRIVDQDGTIVPEMTYWAKEISQVSSENYYDLL</sequence>
<name>A0A1E3JLI9_9TREE</name>
<evidence type="ECO:0000313" key="2">
    <source>
        <dbReference type="EMBL" id="ODO00792.1"/>
    </source>
</evidence>
<reference evidence="2 3" key="1">
    <citation type="submission" date="2016-06" db="EMBL/GenBank/DDBJ databases">
        <title>Evolution of pathogenesis and genome organization in the Tremellales.</title>
        <authorList>
            <person name="Cuomo C."/>
            <person name="Litvintseva A."/>
            <person name="Heitman J."/>
            <person name="Chen Y."/>
            <person name="Sun S."/>
            <person name="Springer D."/>
            <person name="Dromer F."/>
            <person name="Young S."/>
            <person name="Zeng Q."/>
            <person name="Chapman S."/>
            <person name="Gujja S."/>
            <person name="Saif S."/>
            <person name="Birren B."/>
        </authorList>
    </citation>
    <scope>NUCLEOTIDE SEQUENCE [LARGE SCALE GENOMIC DNA]</scope>
    <source>
        <strain evidence="2 3">CBS 7118</strain>
    </source>
</reference>
<dbReference type="AlphaFoldDB" id="A0A1E3JLI9"/>
<feature type="compositionally biased region" description="Basic and acidic residues" evidence="1">
    <location>
        <begin position="220"/>
        <end position="234"/>
    </location>
</feature>
<gene>
    <name evidence="2" type="ORF">L198_03119</name>
</gene>
<organism evidence="2 3">
    <name type="scientific">Cryptococcus wingfieldii CBS 7118</name>
    <dbReference type="NCBI Taxonomy" id="1295528"/>
    <lineage>
        <taxon>Eukaryota</taxon>
        <taxon>Fungi</taxon>
        <taxon>Dikarya</taxon>
        <taxon>Basidiomycota</taxon>
        <taxon>Agaricomycotina</taxon>
        <taxon>Tremellomycetes</taxon>
        <taxon>Tremellales</taxon>
        <taxon>Cryptococcaceae</taxon>
        <taxon>Cryptococcus</taxon>
    </lineage>
</organism>
<accession>A0A1E3JLI9</accession>
<dbReference type="EMBL" id="AWGH01000007">
    <property type="protein sequence ID" value="ODO00792.1"/>
    <property type="molecule type" value="Genomic_DNA"/>
</dbReference>